<feature type="non-terminal residue" evidence="8">
    <location>
        <position position="62"/>
    </location>
</feature>
<evidence type="ECO:0000256" key="5">
    <source>
        <dbReference type="ARBA" id="ARBA00022989"/>
    </source>
</evidence>
<comment type="caution">
    <text evidence="8">The sequence shown here is derived from an EMBL/GenBank/DDBJ whole genome shotgun (WGS) entry which is preliminary data.</text>
</comment>
<dbReference type="GO" id="GO:0008273">
    <property type="term" value="F:calcium, potassium:sodium antiporter activity"/>
    <property type="evidence" value="ECO:0007669"/>
    <property type="project" value="TreeGrafter"/>
</dbReference>
<organism evidence="8 9">
    <name type="scientific">Allacma fusca</name>
    <dbReference type="NCBI Taxonomy" id="39272"/>
    <lineage>
        <taxon>Eukaryota</taxon>
        <taxon>Metazoa</taxon>
        <taxon>Ecdysozoa</taxon>
        <taxon>Arthropoda</taxon>
        <taxon>Hexapoda</taxon>
        <taxon>Collembola</taxon>
        <taxon>Symphypleona</taxon>
        <taxon>Sminthuridae</taxon>
        <taxon>Allacma</taxon>
    </lineage>
</organism>
<dbReference type="OrthoDB" id="2127281at2759"/>
<dbReference type="GO" id="GO:0005886">
    <property type="term" value="C:plasma membrane"/>
    <property type="evidence" value="ECO:0007669"/>
    <property type="project" value="TreeGrafter"/>
</dbReference>
<dbReference type="InterPro" id="IPR004481">
    <property type="entry name" value="K/Na/Ca-exchanger"/>
</dbReference>
<evidence type="ECO:0000313" key="9">
    <source>
        <dbReference type="Proteomes" id="UP000708208"/>
    </source>
</evidence>
<keyword evidence="4" id="KW-0812">Transmembrane</keyword>
<proteinExistence type="inferred from homology"/>
<evidence type="ECO:0000256" key="3">
    <source>
        <dbReference type="ARBA" id="ARBA00022449"/>
    </source>
</evidence>
<accession>A0A8J2JK28</accession>
<comment type="subcellular location">
    <subcellularLocation>
        <location evidence="1">Membrane</location>
        <topology evidence="1">Multi-pass membrane protein</topology>
    </subcellularLocation>
</comment>
<keyword evidence="9" id="KW-1185">Reference proteome</keyword>
<dbReference type="PANTHER" id="PTHR10846">
    <property type="entry name" value="SODIUM/POTASSIUM/CALCIUM EXCHANGER"/>
    <property type="match status" value="1"/>
</dbReference>
<comment type="similarity">
    <text evidence="2">Belongs to the Ca(2+):cation antiporter (CaCA) (TC 2.A.19) family. SLC24A subfamily.</text>
</comment>
<dbReference type="AlphaFoldDB" id="A0A8J2JK28"/>
<name>A0A8J2JK28_9HEXA</name>
<sequence length="62" mass="6366">KLFVYDSSGETIGIPESVSGLTLLAAGTSIPEIFSSVIVARQGLGSMAFSNSVGSNTFDILI</sequence>
<keyword evidence="5" id="KW-1133">Transmembrane helix</keyword>
<evidence type="ECO:0000256" key="2">
    <source>
        <dbReference type="ARBA" id="ARBA00005364"/>
    </source>
</evidence>
<keyword evidence="3" id="KW-0050">Antiport</keyword>
<evidence type="ECO:0000256" key="4">
    <source>
        <dbReference type="ARBA" id="ARBA00022692"/>
    </source>
</evidence>
<keyword evidence="6" id="KW-0472">Membrane</keyword>
<dbReference type="GO" id="GO:0005262">
    <property type="term" value="F:calcium channel activity"/>
    <property type="evidence" value="ECO:0007669"/>
    <property type="project" value="TreeGrafter"/>
</dbReference>
<evidence type="ECO:0000313" key="8">
    <source>
        <dbReference type="EMBL" id="CAG7713527.1"/>
    </source>
</evidence>
<keyword evidence="3" id="KW-0813">Transport</keyword>
<evidence type="ECO:0000256" key="1">
    <source>
        <dbReference type="ARBA" id="ARBA00004141"/>
    </source>
</evidence>
<feature type="non-terminal residue" evidence="8">
    <location>
        <position position="1"/>
    </location>
</feature>
<protein>
    <recommendedName>
        <fullName evidence="7">Sodium/calcium exchanger membrane region domain-containing protein</fullName>
    </recommendedName>
</protein>
<evidence type="ECO:0000259" key="7">
    <source>
        <dbReference type="Pfam" id="PF01699"/>
    </source>
</evidence>
<reference evidence="8" key="1">
    <citation type="submission" date="2021-06" db="EMBL/GenBank/DDBJ databases">
        <authorList>
            <person name="Hodson N. C."/>
            <person name="Mongue J. A."/>
            <person name="Jaron S. K."/>
        </authorList>
    </citation>
    <scope>NUCLEOTIDE SEQUENCE</scope>
</reference>
<dbReference type="EMBL" id="CAJVCH010033126">
    <property type="protein sequence ID" value="CAG7713527.1"/>
    <property type="molecule type" value="Genomic_DNA"/>
</dbReference>
<evidence type="ECO:0000256" key="6">
    <source>
        <dbReference type="ARBA" id="ARBA00023136"/>
    </source>
</evidence>
<dbReference type="PANTHER" id="PTHR10846:SF73">
    <property type="entry name" value="SODIUM_CALCIUM EXCHANGER MEMBRANE REGION DOMAIN-CONTAINING PROTEIN"/>
    <property type="match status" value="1"/>
</dbReference>
<gene>
    <name evidence="8" type="ORF">AFUS01_LOCUS5227</name>
</gene>
<dbReference type="GO" id="GO:0006874">
    <property type="term" value="P:intracellular calcium ion homeostasis"/>
    <property type="evidence" value="ECO:0007669"/>
    <property type="project" value="TreeGrafter"/>
</dbReference>
<feature type="domain" description="Sodium/calcium exchanger membrane region" evidence="7">
    <location>
        <begin position="8"/>
        <end position="62"/>
    </location>
</feature>
<dbReference type="InterPro" id="IPR004837">
    <property type="entry name" value="NaCa_Exmemb"/>
</dbReference>
<dbReference type="Proteomes" id="UP000708208">
    <property type="component" value="Unassembled WGS sequence"/>
</dbReference>
<dbReference type="Pfam" id="PF01699">
    <property type="entry name" value="Na_Ca_ex"/>
    <property type="match status" value="1"/>
</dbReference>